<dbReference type="PANTHER" id="PTHR43357">
    <property type="entry name" value="INNER MEMBRANE ABC TRANSPORTER PERMEASE PROTEIN YDCV"/>
    <property type="match status" value="1"/>
</dbReference>
<dbReference type="EMBL" id="PDSK01000095">
    <property type="protein sequence ID" value="PIE33704.1"/>
    <property type="molecule type" value="Genomic_DNA"/>
</dbReference>
<feature type="domain" description="ABC transmembrane type-1" evidence="9">
    <location>
        <begin position="67"/>
        <end position="271"/>
    </location>
</feature>
<feature type="transmembrane region" description="Helical" evidence="8">
    <location>
        <begin position="356"/>
        <end position="378"/>
    </location>
</feature>
<dbReference type="SUPFAM" id="SSF161098">
    <property type="entry name" value="MetI-like"/>
    <property type="match status" value="2"/>
</dbReference>
<keyword evidence="2 8" id="KW-0813">Transport</keyword>
<dbReference type="InterPro" id="IPR000515">
    <property type="entry name" value="MetI-like"/>
</dbReference>
<evidence type="ECO:0000256" key="6">
    <source>
        <dbReference type="ARBA" id="ARBA00022989"/>
    </source>
</evidence>
<evidence type="ECO:0000256" key="8">
    <source>
        <dbReference type="RuleBase" id="RU363032"/>
    </source>
</evidence>
<sequence>MSLKTSRLNRFDFWTLITIVGYVIVIFLLILPLFNIFKASFIDKETGALSLSNYREFFSKSYYTSAIPNSLLVSFGGTLGALIFGIPLAYFTSRYKIWGKTLLATLAVLSLLSPPFIGAYAWIMMLGKKGFLRLFLLSFGIELPSIFGPGGIILVYTLQYYPFVFLLTSGALMTVDRSLEEAAENLGASSLRKFFRVTLPLVLPSLSAGALIAFMMSLANFGTPMILGRRFRVLPTMAYNLYTSEIGENPGLASTVSILLILVSTLVLFFQRYAATRRKYSSALINRPVVKSLQGLKNVGAHLICYLIVFISTLPLAVVMIFSFRKTKGPVFHPGFALQSYRKIFHDVPKTITNSILFSVSAVILIVVVGTLLGFVLSRKRNLPAKFLDPLLMIPYIVPGTVLGIGFIVAFNRKPIYLVGTSAIIILSYFIRRLPYSVRSSASILRQIDPSLEEAGINLGSPPGRTFRKVTLPLMMPGIISGAIMSWVTAINELSSSIVLYVGNTMTMPVRIYLSVLDGLFGTASALATILLVATGLALFIVNQFLGMGRESLVG</sequence>
<organism evidence="10 11">
    <name type="scientific">candidate division KSB3 bacterium</name>
    <dbReference type="NCBI Taxonomy" id="2044937"/>
    <lineage>
        <taxon>Bacteria</taxon>
        <taxon>candidate division KSB3</taxon>
    </lineage>
</organism>
<evidence type="ECO:0000256" key="2">
    <source>
        <dbReference type="ARBA" id="ARBA00022448"/>
    </source>
</evidence>
<evidence type="ECO:0000256" key="4">
    <source>
        <dbReference type="ARBA" id="ARBA00022519"/>
    </source>
</evidence>
<accession>A0A2G6KDF5</accession>
<dbReference type="GO" id="GO:0005886">
    <property type="term" value="C:plasma membrane"/>
    <property type="evidence" value="ECO:0007669"/>
    <property type="project" value="UniProtKB-SubCell"/>
</dbReference>
<reference evidence="10 11" key="1">
    <citation type="submission" date="2017-10" db="EMBL/GenBank/DDBJ databases">
        <title>Novel microbial diversity and functional potential in the marine mammal oral microbiome.</title>
        <authorList>
            <person name="Dudek N.K."/>
            <person name="Sun C.L."/>
            <person name="Burstein D."/>
            <person name="Kantor R.S."/>
            <person name="Aliaga Goltsman D.S."/>
            <person name="Bik E.M."/>
            <person name="Thomas B.C."/>
            <person name="Banfield J.F."/>
            <person name="Relman D.A."/>
        </authorList>
    </citation>
    <scope>NUCLEOTIDE SEQUENCE [LARGE SCALE GENOMIC DNA]</scope>
    <source>
        <strain evidence="10">DOLJORAL78_47_16</strain>
    </source>
</reference>
<feature type="transmembrane region" description="Helical" evidence="8">
    <location>
        <begin position="70"/>
        <end position="90"/>
    </location>
</feature>
<dbReference type="PROSITE" id="PS50928">
    <property type="entry name" value="ABC_TM1"/>
    <property type="match status" value="2"/>
</dbReference>
<evidence type="ECO:0000256" key="5">
    <source>
        <dbReference type="ARBA" id="ARBA00022692"/>
    </source>
</evidence>
<keyword evidence="4" id="KW-0997">Cell inner membrane</keyword>
<dbReference type="PANTHER" id="PTHR43357:SF3">
    <property type="entry name" value="FE(3+)-TRANSPORT SYSTEM PERMEASE PROTEIN FBPB 2"/>
    <property type="match status" value="1"/>
</dbReference>
<proteinExistence type="inferred from homology"/>
<comment type="similarity">
    <text evidence="8">Belongs to the binding-protein-dependent transport system permease family.</text>
</comment>
<feature type="transmembrane region" description="Helical" evidence="8">
    <location>
        <begin position="390"/>
        <end position="409"/>
    </location>
</feature>
<feature type="transmembrane region" description="Helical" evidence="8">
    <location>
        <begin position="474"/>
        <end position="492"/>
    </location>
</feature>
<evidence type="ECO:0000313" key="10">
    <source>
        <dbReference type="EMBL" id="PIE33704.1"/>
    </source>
</evidence>
<gene>
    <name evidence="10" type="ORF">CSA56_10270</name>
</gene>
<feature type="domain" description="ABC transmembrane type-1" evidence="9">
    <location>
        <begin position="352"/>
        <end position="542"/>
    </location>
</feature>
<feature type="transmembrane region" description="Helical" evidence="8">
    <location>
        <begin position="153"/>
        <end position="173"/>
    </location>
</feature>
<dbReference type="GO" id="GO:0055085">
    <property type="term" value="P:transmembrane transport"/>
    <property type="evidence" value="ECO:0007669"/>
    <property type="project" value="InterPro"/>
</dbReference>
<keyword evidence="7 8" id="KW-0472">Membrane</keyword>
<feature type="transmembrane region" description="Helical" evidence="8">
    <location>
        <begin position="251"/>
        <end position="270"/>
    </location>
</feature>
<dbReference type="AlphaFoldDB" id="A0A2G6KDF5"/>
<feature type="transmembrane region" description="Helical" evidence="8">
    <location>
        <begin position="13"/>
        <end position="34"/>
    </location>
</feature>
<keyword evidence="3" id="KW-1003">Cell membrane</keyword>
<evidence type="ECO:0000256" key="7">
    <source>
        <dbReference type="ARBA" id="ARBA00023136"/>
    </source>
</evidence>
<feature type="transmembrane region" description="Helical" evidence="8">
    <location>
        <begin position="194"/>
        <end position="219"/>
    </location>
</feature>
<feature type="transmembrane region" description="Helical" evidence="8">
    <location>
        <begin position="415"/>
        <end position="431"/>
    </location>
</feature>
<keyword evidence="5 8" id="KW-0812">Transmembrane</keyword>
<feature type="transmembrane region" description="Helical" evidence="8">
    <location>
        <begin position="303"/>
        <end position="324"/>
    </location>
</feature>
<evidence type="ECO:0000256" key="3">
    <source>
        <dbReference type="ARBA" id="ARBA00022475"/>
    </source>
</evidence>
<evidence type="ECO:0000313" key="11">
    <source>
        <dbReference type="Proteomes" id="UP000230821"/>
    </source>
</evidence>
<keyword evidence="6 8" id="KW-1133">Transmembrane helix</keyword>
<comment type="caution">
    <text evidence="10">The sequence shown here is derived from an EMBL/GenBank/DDBJ whole genome shotgun (WGS) entry which is preliminary data.</text>
</comment>
<name>A0A2G6KDF5_9BACT</name>
<feature type="transmembrane region" description="Helical" evidence="8">
    <location>
        <begin position="102"/>
        <end position="123"/>
    </location>
</feature>
<dbReference type="Pfam" id="PF00528">
    <property type="entry name" value="BPD_transp_1"/>
    <property type="match status" value="2"/>
</dbReference>
<dbReference type="Proteomes" id="UP000230821">
    <property type="component" value="Unassembled WGS sequence"/>
</dbReference>
<evidence type="ECO:0000259" key="9">
    <source>
        <dbReference type="PROSITE" id="PS50928"/>
    </source>
</evidence>
<dbReference type="Gene3D" id="1.10.3720.10">
    <property type="entry name" value="MetI-like"/>
    <property type="match status" value="2"/>
</dbReference>
<evidence type="ECO:0000256" key="1">
    <source>
        <dbReference type="ARBA" id="ARBA00004429"/>
    </source>
</evidence>
<protein>
    <submittedName>
        <fullName evidence="10">ABC transporter permease</fullName>
    </submittedName>
</protein>
<dbReference type="InterPro" id="IPR035906">
    <property type="entry name" value="MetI-like_sf"/>
</dbReference>
<dbReference type="CDD" id="cd06261">
    <property type="entry name" value="TM_PBP2"/>
    <property type="match status" value="2"/>
</dbReference>
<comment type="subcellular location">
    <subcellularLocation>
        <location evidence="1">Cell inner membrane</location>
        <topology evidence="1">Multi-pass membrane protein</topology>
    </subcellularLocation>
    <subcellularLocation>
        <location evidence="8">Cell membrane</location>
        <topology evidence="8">Multi-pass membrane protein</topology>
    </subcellularLocation>
</comment>
<feature type="transmembrane region" description="Helical" evidence="8">
    <location>
        <begin position="512"/>
        <end position="542"/>
    </location>
</feature>